<dbReference type="OrthoDB" id="6965261at2"/>
<evidence type="ECO:0000313" key="4">
    <source>
        <dbReference type="Proteomes" id="UP000054921"/>
    </source>
</evidence>
<proteinExistence type="predicted"/>
<evidence type="ECO:0000313" key="2">
    <source>
        <dbReference type="EMBL" id="KTC79017.1"/>
    </source>
</evidence>
<dbReference type="EMBL" id="LR134173">
    <property type="protein sequence ID" value="VEB36379.1"/>
    <property type="molecule type" value="Genomic_DNA"/>
</dbReference>
<gene>
    <name evidence="2" type="ORF">Lche_1037</name>
    <name evidence="3" type="ORF">NCTC11976_01679</name>
</gene>
<reference evidence="3 5" key="2">
    <citation type="submission" date="2018-12" db="EMBL/GenBank/DDBJ databases">
        <authorList>
            <consortium name="Pathogen Informatics"/>
        </authorList>
    </citation>
    <scope>NUCLEOTIDE SEQUENCE [LARGE SCALE GENOMIC DNA]</scope>
    <source>
        <strain evidence="3 5">NCTC11976</strain>
    </source>
</reference>
<feature type="transmembrane region" description="Helical" evidence="1">
    <location>
        <begin position="110"/>
        <end position="129"/>
    </location>
</feature>
<dbReference type="RefSeq" id="WP_028382176.1">
    <property type="nucleotide sequence ID" value="NZ_CAAAIT010000002.1"/>
</dbReference>
<evidence type="ECO:0000313" key="5">
    <source>
        <dbReference type="Proteomes" id="UP000277577"/>
    </source>
</evidence>
<keyword evidence="5" id="KW-1185">Reference proteome</keyword>
<dbReference type="STRING" id="28084.Lche_1037"/>
<dbReference type="Proteomes" id="UP000277577">
    <property type="component" value="Chromosome"/>
</dbReference>
<keyword evidence="1" id="KW-0472">Membrane</keyword>
<keyword evidence="1" id="KW-1133">Transmembrane helix</keyword>
<evidence type="ECO:0000313" key="3">
    <source>
        <dbReference type="EMBL" id="VEB36379.1"/>
    </source>
</evidence>
<sequence>MTDRVQKQQKAFLMWRDIDGWNYYFLVKFALLWAGYLNFHPFINLVFLAFLLFPLSSNFLHRCRNWIAIPLGFVVFYHDTWLPGISTITSQGTNLFAFSSGYLLELVNRFLNWELIGMAFVILVAYLFLSQWIRITTFTVIALTWLNIITLMGPSINLLPVQNKMVANNQQTKVETNSSAIEPNSNLPPTNENLNAYLNQFYEQQKGLRTIFPSALSADAQPFDILFIQICSLAWADIDASHLRNHPIWSKFDILFNDFNSAASYSGPAAIRLLRASCGQTPHTDLYKPVPPYCYILDNLAKLGFSPEFMLDHEGLFGDFIGEIKKYGGLDDVSMLPRSGISPDLVSFDGKLLSDDGQLLERWLKQRDTSEQKRSVTYYNEISLHDGNTYIGNNTPAPYAPRAQKLLDQTMNFFTALEKAGRKAVVVFIPEHGANLVGDKLQMPGLRDIPSPSITHIPVGIKFIGLKAKPAPIQINEPSSYLAVSELMARLVDGKLFNQDHVNLETITKNLPQTAFVSSNDGVTVMKYQGKFYILLKGDSNWVPYPE</sequence>
<dbReference type="Proteomes" id="UP000054921">
    <property type="component" value="Unassembled WGS sequence"/>
</dbReference>
<accession>A0A0W0S7B2</accession>
<feature type="transmembrane region" description="Helical" evidence="1">
    <location>
        <begin position="67"/>
        <end position="90"/>
    </location>
</feature>
<keyword evidence="1" id="KW-0812">Transmembrane</keyword>
<reference evidence="2 4" key="1">
    <citation type="submission" date="2015-11" db="EMBL/GenBank/DDBJ databases">
        <title>Genomic analysis of 38 Legionella species identifies large and diverse effector repertoires.</title>
        <authorList>
            <person name="Burstein D."/>
            <person name="Amaro F."/>
            <person name="Zusman T."/>
            <person name="Lifshitz Z."/>
            <person name="Cohen O."/>
            <person name="Gilbert J.A."/>
            <person name="Pupko T."/>
            <person name="Shuman H.A."/>
            <person name="Segal G."/>
        </authorList>
    </citation>
    <scope>NUCLEOTIDE SEQUENCE [LARGE SCALE GENOMIC DNA]</scope>
    <source>
        <strain evidence="2 4">ORW</strain>
    </source>
</reference>
<dbReference type="Pfam" id="PF11658">
    <property type="entry name" value="CBP_BcsG"/>
    <property type="match status" value="1"/>
</dbReference>
<protein>
    <submittedName>
        <fullName evidence="3">Cellulose synthase operon protein YhjU</fullName>
    </submittedName>
</protein>
<dbReference type="InterPro" id="IPR017744">
    <property type="entry name" value="BcsG"/>
</dbReference>
<organism evidence="2 4">
    <name type="scientific">Legionella cherrii</name>
    <dbReference type="NCBI Taxonomy" id="28084"/>
    <lineage>
        <taxon>Bacteria</taxon>
        <taxon>Pseudomonadati</taxon>
        <taxon>Pseudomonadota</taxon>
        <taxon>Gammaproteobacteria</taxon>
        <taxon>Legionellales</taxon>
        <taxon>Legionellaceae</taxon>
        <taxon>Legionella</taxon>
    </lineage>
</organism>
<feature type="transmembrane region" description="Helical" evidence="1">
    <location>
        <begin position="21"/>
        <end position="36"/>
    </location>
</feature>
<dbReference type="AlphaFoldDB" id="A0A0W0S7B2"/>
<name>A0A0W0S7B2_9GAMM</name>
<dbReference type="NCBIfam" id="TIGR03368">
    <property type="entry name" value="cellulose_yhjU"/>
    <property type="match status" value="1"/>
</dbReference>
<feature type="transmembrane region" description="Helical" evidence="1">
    <location>
        <begin position="136"/>
        <end position="156"/>
    </location>
</feature>
<feature type="transmembrane region" description="Helical" evidence="1">
    <location>
        <begin position="42"/>
        <end position="60"/>
    </location>
</feature>
<evidence type="ECO:0000256" key="1">
    <source>
        <dbReference type="SAM" id="Phobius"/>
    </source>
</evidence>
<dbReference type="EMBL" id="LNXW01000013">
    <property type="protein sequence ID" value="KTC79017.1"/>
    <property type="molecule type" value="Genomic_DNA"/>
</dbReference>
<dbReference type="PATRIC" id="fig|28084.5.peg.1119"/>